<evidence type="ECO:0000256" key="6">
    <source>
        <dbReference type="ARBA" id="ARBA00022989"/>
    </source>
</evidence>
<name>A0A0F7SEN1_PHARH</name>
<evidence type="ECO:0000256" key="3">
    <source>
        <dbReference type="ARBA" id="ARBA00005985"/>
    </source>
</evidence>
<feature type="transmembrane region" description="Helical" evidence="10">
    <location>
        <begin position="225"/>
        <end position="242"/>
    </location>
</feature>
<dbReference type="InterPro" id="IPR044878">
    <property type="entry name" value="UbiA_sf"/>
</dbReference>
<keyword evidence="10" id="KW-0831">Ubiquinone biosynthesis</keyword>
<feature type="transmembrane region" description="Helical" evidence="10">
    <location>
        <begin position="172"/>
        <end position="192"/>
    </location>
</feature>
<dbReference type="InterPro" id="IPR039653">
    <property type="entry name" value="Prenyltransferase"/>
</dbReference>
<sequence>MFRLPTRHVLSHTTRSIPTSLARSSTALSLPPRSSLSYRANRLALPPVQLKRIYSSLSSPSSVVIPEVVEEPPPPKTWVDKMPVGTRPYLYLARVDKPIGSWLLFWPCSWSIILASTMNELPVSTPLFYTALFGLGAVVMRGAGCTINDMWDMRIDKAVARTRLRPLAAGDVNLFQATAFLGLQLSVGLGVLTQLNMYSIYLGASSLLLVGIYPFMKRITYWPQSVLGVAFNWGILLGWSAVAGSVDWAVALPLYVGGSIYTIMYDTIYAHQDKLDDVKVAVKSTALLFGKQTIPIISIMSATFVSLLAYTGLLASCSAPFYAISVLGSAAHLTWQIRTVDLDSRSSCWKTFASNKWLGGLIALGLGTDYWYRVGGGREFLGLEKEEKADSKGRLIEA</sequence>
<evidence type="ECO:0000256" key="10">
    <source>
        <dbReference type="HAMAP-Rule" id="MF_03189"/>
    </source>
</evidence>
<dbReference type="UniPathway" id="UPA00232"/>
<comment type="function">
    <text evidence="9 10">Catalyzes the prenylation of para-hydroxybenzoate (PHB) with an all-trans polyprenyl group. Mediates the second step in the final reaction sequence of coenzyme Q (CoQ) biosynthesis, which is the condensation of the polyisoprenoid side chain with PHB, generating the first membrane-bound Q intermediate.</text>
</comment>
<keyword evidence="10" id="KW-0414">Isoprene biosynthesis</keyword>
<dbReference type="FunFam" id="1.20.120.1780:FF:000001">
    <property type="entry name" value="4-hydroxybenzoate octaprenyltransferase"/>
    <property type="match status" value="1"/>
</dbReference>
<organism evidence="11">
    <name type="scientific">Phaffia rhodozyma</name>
    <name type="common">Yeast</name>
    <name type="synonym">Xanthophyllomyces dendrorhous</name>
    <dbReference type="NCBI Taxonomy" id="264483"/>
    <lineage>
        <taxon>Eukaryota</taxon>
        <taxon>Fungi</taxon>
        <taxon>Dikarya</taxon>
        <taxon>Basidiomycota</taxon>
        <taxon>Agaricomycotina</taxon>
        <taxon>Tremellomycetes</taxon>
        <taxon>Cystofilobasidiales</taxon>
        <taxon>Mrakiaceae</taxon>
        <taxon>Phaffia</taxon>
    </lineage>
</organism>
<comment type="subcellular location">
    <subcellularLocation>
        <location evidence="2 10">Mitochondrion inner membrane</location>
        <topology evidence="2 10">Multi-pass membrane protein</topology>
        <orientation evidence="2 10">Matrix side</orientation>
    </subcellularLocation>
</comment>
<dbReference type="PANTHER" id="PTHR11048">
    <property type="entry name" value="PRENYLTRANSFERASES"/>
    <property type="match status" value="1"/>
</dbReference>
<dbReference type="GO" id="GO:0008412">
    <property type="term" value="F:4-hydroxybenzoate polyprenyltransferase activity"/>
    <property type="evidence" value="ECO:0007669"/>
    <property type="project" value="UniProtKB-EC"/>
</dbReference>
<feature type="transmembrane region" description="Helical" evidence="10">
    <location>
        <begin position="128"/>
        <end position="151"/>
    </location>
</feature>
<dbReference type="InterPro" id="IPR030470">
    <property type="entry name" value="UbiA_prenylTrfase_CS"/>
</dbReference>
<keyword evidence="4 10" id="KW-0808">Transferase</keyword>
<dbReference type="GO" id="GO:0008299">
    <property type="term" value="P:isoprenoid biosynthetic process"/>
    <property type="evidence" value="ECO:0007669"/>
    <property type="project" value="UniProtKB-UniRule"/>
</dbReference>
<dbReference type="CDD" id="cd13959">
    <property type="entry name" value="PT_UbiA_COQ2"/>
    <property type="match status" value="1"/>
</dbReference>
<comment type="similarity">
    <text evidence="3 10">Belongs to the UbiA prenyltransferase family.</text>
</comment>
<keyword evidence="7 10" id="KW-0472">Membrane</keyword>
<dbReference type="Gene3D" id="1.20.120.1780">
    <property type="entry name" value="UbiA prenyltransferase"/>
    <property type="match status" value="1"/>
</dbReference>
<dbReference type="AlphaFoldDB" id="A0A0F7SEN1"/>
<comment type="pathway">
    <text evidence="10">Cofactor biosynthesis; ubiquinone biosynthesis.</text>
</comment>
<accession>A0A0F7SEN1</accession>
<keyword evidence="10" id="KW-0496">Mitochondrion</keyword>
<dbReference type="NCBIfam" id="TIGR01474">
    <property type="entry name" value="ubiA_proteo"/>
    <property type="match status" value="1"/>
</dbReference>
<dbReference type="PANTHER" id="PTHR11048:SF28">
    <property type="entry name" value="4-HYDROXYBENZOATE POLYPRENYLTRANSFERASE, MITOCHONDRIAL"/>
    <property type="match status" value="1"/>
</dbReference>
<comment type="cofactor">
    <cofactor evidence="1 10">
        <name>Mg(2+)</name>
        <dbReference type="ChEBI" id="CHEBI:18420"/>
    </cofactor>
</comment>
<dbReference type="EC" id="2.5.1.39" evidence="10"/>
<dbReference type="Gene3D" id="1.10.357.140">
    <property type="entry name" value="UbiA prenyltransferase"/>
    <property type="match status" value="1"/>
</dbReference>
<dbReference type="FunFam" id="1.10.357.140:FF:000003">
    <property type="entry name" value="4-hydroxybenzoate polyprenyltransferase, mitochondrial"/>
    <property type="match status" value="1"/>
</dbReference>
<evidence type="ECO:0000256" key="9">
    <source>
        <dbReference type="ARBA" id="ARBA00058997"/>
    </source>
</evidence>
<comment type="catalytic activity">
    <reaction evidence="8 10">
        <text>an all-trans-polyprenyl diphosphate + 4-hydroxybenzoate = a 4-hydroxy-3-(all-trans-polyprenyl)benzoate + diphosphate</text>
        <dbReference type="Rhea" id="RHEA:44504"/>
        <dbReference type="Rhea" id="RHEA-COMP:9514"/>
        <dbReference type="Rhea" id="RHEA-COMP:9564"/>
        <dbReference type="ChEBI" id="CHEBI:17879"/>
        <dbReference type="ChEBI" id="CHEBI:33019"/>
        <dbReference type="ChEBI" id="CHEBI:58914"/>
        <dbReference type="ChEBI" id="CHEBI:78396"/>
        <dbReference type="EC" id="2.5.1.39"/>
    </reaction>
</comment>
<dbReference type="GO" id="GO:0005743">
    <property type="term" value="C:mitochondrial inner membrane"/>
    <property type="evidence" value="ECO:0007669"/>
    <property type="project" value="UniProtKB-SubCell"/>
</dbReference>
<keyword evidence="10" id="KW-0999">Mitochondrion inner membrane</keyword>
<dbReference type="GO" id="GO:0006744">
    <property type="term" value="P:ubiquinone biosynthetic process"/>
    <property type="evidence" value="ECO:0007669"/>
    <property type="project" value="UniProtKB-UniRule"/>
</dbReference>
<evidence type="ECO:0000313" key="11">
    <source>
        <dbReference type="EMBL" id="CDZ96355.1"/>
    </source>
</evidence>
<dbReference type="InterPro" id="IPR006370">
    <property type="entry name" value="HB_polyprenyltransferase-like"/>
</dbReference>
<reference evidence="11" key="1">
    <citation type="submission" date="2014-08" db="EMBL/GenBank/DDBJ databases">
        <authorList>
            <person name="Sharma Rahul"/>
            <person name="Thines Marco"/>
        </authorList>
    </citation>
    <scope>NUCLEOTIDE SEQUENCE</scope>
</reference>
<proteinExistence type="inferred from homology"/>
<evidence type="ECO:0000256" key="5">
    <source>
        <dbReference type="ARBA" id="ARBA00022692"/>
    </source>
</evidence>
<evidence type="ECO:0000256" key="1">
    <source>
        <dbReference type="ARBA" id="ARBA00001946"/>
    </source>
</evidence>
<evidence type="ECO:0000256" key="4">
    <source>
        <dbReference type="ARBA" id="ARBA00022679"/>
    </source>
</evidence>
<dbReference type="EMBL" id="LN483143">
    <property type="protein sequence ID" value="CDZ96355.1"/>
    <property type="molecule type" value="Genomic_DNA"/>
</dbReference>
<evidence type="ECO:0000256" key="7">
    <source>
        <dbReference type="ARBA" id="ARBA00023136"/>
    </source>
</evidence>
<dbReference type="InterPro" id="IPR000537">
    <property type="entry name" value="UbiA_prenyltransferase"/>
</dbReference>
<feature type="transmembrane region" description="Helical" evidence="10">
    <location>
        <begin position="99"/>
        <end position="116"/>
    </location>
</feature>
<protein>
    <recommendedName>
        <fullName evidence="10">4-hydroxybenzoate polyprenyltransferase, mitochondrial</fullName>
        <shortName evidence="10">4-HB polyprenyltransferase</shortName>
        <ecNumber evidence="10">2.5.1.39</ecNumber>
    </recommendedName>
    <alternativeName>
        <fullName evidence="10">Para-hydroxybenzoate--polyprenyltransferase</fullName>
        <shortName evidence="10">PHB:PPT</shortName>
        <shortName evidence="10">PHB:polyprenyltransferase</shortName>
    </alternativeName>
</protein>
<keyword evidence="5 10" id="KW-0812">Transmembrane</keyword>
<dbReference type="PROSITE" id="PS00943">
    <property type="entry name" value="UBIA"/>
    <property type="match status" value="1"/>
</dbReference>
<dbReference type="Pfam" id="PF01040">
    <property type="entry name" value="UbiA"/>
    <property type="match status" value="1"/>
</dbReference>
<dbReference type="HAMAP" id="MF_01635">
    <property type="entry name" value="UbiA"/>
    <property type="match status" value="1"/>
</dbReference>
<feature type="transmembrane region" description="Helical" evidence="10">
    <location>
        <begin position="198"/>
        <end position="216"/>
    </location>
</feature>
<feature type="transmembrane region" description="Helical" evidence="10">
    <location>
        <begin position="293"/>
        <end position="313"/>
    </location>
</feature>
<evidence type="ECO:0000256" key="2">
    <source>
        <dbReference type="ARBA" id="ARBA00004292"/>
    </source>
</evidence>
<keyword evidence="6 10" id="KW-1133">Transmembrane helix</keyword>
<evidence type="ECO:0000256" key="8">
    <source>
        <dbReference type="ARBA" id="ARBA00052313"/>
    </source>
</evidence>